<name>A0AAD7I928_9AGAR</name>
<feature type="region of interest" description="Disordered" evidence="1">
    <location>
        <begin position="1"/>
        <end position="26"/>
    </location>
</feature>
<accession>A0AAD7I928</accession>
<sequence>MANVAWGGACESSESESESEASEESSDSGLVLVTSIRLFAARSRHLSRIGEIVKILVYGLAAASIIVHICVEDAFAPEDGRSAWFQKGTKIGTYSSANRQFEFRWNMFNWVKVRGRGSETKPMLQTDKRLKIWSYAMTLPRAKVNEHLIRGGDHDIPPVSIGIGSATAPFMIQNHTKERKKRTRVGLFLEEKATVDESGRKYMRESRTLDIVGTRLSVRV</sequence>
<feature type="compositionally biased region" description="Acidic residues" evidence="1">
    <location>
        <begin position="13"/>
        <end position="26"/>
    </location>
</feature>
<dbReference type="EMBL" id="JARJLG010000141">
    <property type="protein sequence ID" value="KAJ7737775.1"/>
    <property type="molecule type" value="Genomic_DNA"/>
</dbReference>
<keyword evidence="3" id="KW-1185">Reference proteome</keyword>
<proteinExistence type="predicted"/>
<comment type="caution">
    <text evidence="2">The sequence shown here is derived from an EMBL/GenBank/DDBJ whole genome shotgun (WGS) entry which is preliminary data.</text>
</comment>
<evidence type="ECO:0000256" key="1">
    <source>
        <dbReference type="SAM" id="MobiDB-lite"/>
    </source>
</evidence>
<evidence type="ECO:0000313" key="2">
    <source>
        <dbReference type="EMBL" id="KAJ7737775.1"/>
    </source>
</evidence>
<organism evidence="2 3">
    <name type="scientific">Mycena maculata</name>
    <dbReference type="NCBI Taxonomy" id="230809"/>
    <lineage>
        <taxon>Eukaryota</taxon>
        <taxon>Fungi</taxon>
        <taxon>Dikarya</taxon>
        <taxon>Basidiomycota</taxon>
        <taxon>Agaricomycotina</taxon>
        <taxon>Agaricomycetes</taxon>
        <taxon>Agaricomycetidae</taxon>
        <taxon>Agaricales</taxon>
        <taxon>Marasmiineae</taxon>
        <taxon>Mycenaceae</taxon>
        <taxon>Mycena</taxon>
    </lineage>
</organism>
<dbReference type="AlphaFoldDB" id="A0AAD7I928"/>
<evidence type="ECO:0000313" key="3">
    <source>
        <dbReference type="Proteomes" id="UP001215280"/>
    </source>
</evidence>
<dbReference type="Proteomes" id="UP001215280">
    <property type="component" value="Unassembled WGS sequence"/>
</dbReference>
<gene>
    <name evidence="2" type="ORF">DFH07DRAFT_779216</name>
</gene>
<protein>
    <submittedName>
        <fullName evidence="2">Uncharacterized protein</fullName>
    </submittedName>
</protein>
<reference evidence="2" key="1">
    <citation type="submission" date="2023-03" db="EMBL/GenBank/DDBJ databases">
        <title>Massive genome expansion in bonnet fungi (Mycena s.s.) driven by repeated elements and novel gene families across ecological guilds.</title>
        <authorList>
            <consortium name="Lawrence Berkeley National Laboratory"/>
            <person name="Harder C.B."/>
            <person name="Miyauchi S."/>
            <person name="Viragh M."/>
            <person name="Kuo A."/>
            <person name="Thoen E."/>
            <person name="Andreopoulos B."/>
            <person name="Lu D."/>
            <person name="Skrede I."/>
            <person name="Drula E."/>
            <person name="Henrissat B."/>
            <person name="Morin E."/>
            <person name="Kohler A."/>
            <person name="Barry K."/>
            <person name="LaButti K."/>
            <person name="Morin E."/>
            <person name="Salamov A."/>
            <person name="Lipzen A."/>
            <person name="Mereny Z."/>
            <person name="Hegedus B."/>
            <person name="Baldrian P."/>
            <person name="Stursova M."/>
            <person name="Weitz H."/>
            <person name="Taylor A."/>
            <person name="Grigoriev I.V."/>
            <person name="Nagy L.G."/>
            <person name="Martin F."/>
            <person name="Kauserud H."/>
        </authorList>
    </citation>
    <scope>NUCLEOTIDE SEQUENCE</scope>
    <source>
        <strain evidence="2">CBHHK188m</strain>
    </source>
</reference>